<dbReference type="InterPro" id="IPR040463">
    <property type="entry name" value="BAP29/BAP31_N"/>
</dbReference>
<evidence type="ECO:0000259" key="6">
    <source>
        <dbReference type="Pfam" id="PF05529"/>
    </source>
</evidence>
<dbReference type="InterPro" id="IPR008417">
    <property type="entry name" value="BAP29/BAP31"/>
</dbReference>
<feature type="transmembrane region" description="Helical" evidence="5">
    <location>
        <begin position="43"/>
        <end position="61"/>
    </location>
</feature>
<organism evidence="7 8">
    <name type="scientific">Yasminevirus sp. GU-2018</name>
    <dbReference type="NCBI Taxonomy" id="2420051"/>
    <lineage>
        <taxon>Viruses</taxon>
        <taxon>Varidnaviria</taxon>
        <taxon>Bamfordvirae</taxon>
        <taxon>Nucleocytoviricota</taxon>
        <taxon>Megaviricetes</taxon>
        <taxon>Imitervirales</taxon>
        <taxon>Mimiviridae</taxon>
        <taxon>Klosneuvirinae</taxon>
        <taxon>Yasminevirus</taxon>
        <taxon>Yasminevirus saudimassiliense</taxon>
    </lineage>
</organism>
<feature type="transmembrane region" description="Helical" evidence="5">
    <location>
        <begin position="103"/>
        <end position="123"/>
    </location>
</feature>
<accession>A0A5K0U8F1</accession>
<comment type="caution">
    <text evidence="7">The sequence shown here is derived from an EMBL/GenBank/DDBJ whole genome shotgun (WGS) entry which is preliminary data.</text>
</comment>
<protein>
    <recommendedName>
        <fullName evidence="6">BAP29/BAP31 transmembrane domain-containing protein</fullName>
    </recommendedName>
</protein>
<dbReference type="EMBL" id="UPSH01000001">
    <property type="protein sequence ID" value="VBB18409.1"/>
    <property type="molecule type" value="Genomic_DNA"/>
</dbReference>
<evidence type="ECO:0000313" key="8">
    <source>
        <dbReference type="Proteomes" id="UP000594342"/>
    </source>
</evidence>
<keyword evidence="3 5" id="KW-1133">Transmembrane helix</keyword>
<evidence type="ECO:0000256" key="4">
    <source>
        <dbReference type="ARBA" id="ARBA00023136"/>
    </source>
</evidence>
<evidence type="ECO:0000256" key="5">
    <source>
        <dbReference type="SAM" id="Phobius"/>
    </source>
</evidence>
<name>A0A5K0U8F1_9VIRU</name>
<dbReference type="PANTHER" id="PTHR12701:SF20">
    <property type="entry name" value="ENDOPLASMIC RETICULUM TRANSMEMBRANE PROTEIN"/>
    <property type="match status" value="1"/>
</dbReference>
<evidence type="ECO:0000256" key="2">
    <source>
        <dbReference type="ARBA" id="ARBA00022692"/>
    </source>
</evidence>
<evidence type="ECO:0000313" key="7">
    <source>
        <dbReference type="EMBL" id="VBB18409.1"/>
    </source>
</evidence>
<sequence length="162" mass="19037">MFLTLAYGLFIFQAIALLLLILPIPIRIRRYVTESVVAMSDSFYLRTAFTIVAMIMFGLFIENLFTVYKYDALRHDLTDILLNHAIPGKHEVLLKLFRAQRNLYLTFMVNFNWLVMYGIYKFIRTIHHLESLLKTRAPADEALVNDIIRDENLQKNLKEKAH</sequence>
<keyword evidence="2 5" id="KW-0812">Transmembrane</keyword>
<dbReference type="GO" id="GO:0016020">
    <property type="term" value="C:membrane"/>
    <property type="evidence" value="ECO:0007669"/>
    <property type="project" value="UniProtKB-SubCell"/>
</dbReference>
<evidence type="ECO:0000256" key="3">
    <source>
        <dbReference type="ARBA" id="ARBA00022989"/>
    </source>
</evidence>
<keyword evidence="4 5" id="KW-0472">Membrane</keyword>
<evidence type="ECO:0000256" key="1">
    <source>
        <dbReference type="ARBA" id="ARBA00004141"/>
    </source>
</evidence>
<keyword evidence="8" id="KW-1185">Reference proteome</keyword>
<feature type="transmembrane region" description="Helical" evidence="5">
    <location>
        <begin position="6"/>
        <end position="22"/>
    </location>
</feature>
<dbReference type="Pfam" id="PF05529">
    <property type="entry name" value="Bap31"/>
    <property type="match status" value="1"/>
</dbReference>
<dbReference type="GO" id="GO:0070973">
    <property type="term" value="P:protein localization to endoplasmic reticulum exit site"/>
    <property type="evidence" value="ECO:0007669"/>
    <property type="project" value="TreeGrafter"/>
</dbReference>
<dbReference type="PANTHER" id="PTHR12701">
    <property type="entry name" value="BCR-ASSOCIATED PROTEIN, BAP"/>
    <property type="match status" value="1"/>
</dbReference>
<comment type="subcellular location">
    <subcellularLocation>
        <location evidence="1">Membrane</location>
        <topology evidence="1">Multi-pass membrane protein</topology>
    </subcellularLocation>
</comment>
<reference evidence="7 8" key="1">
    <citation type="submission" date="2018-10" db="EMBL/GenBank/DDBJ databases">
        <authorList>
            <consortium name="IHU Genomes"/>
        </authorList>
    </citation>
    <scope>NUCLEOTIDE SEQUENCE [LARGE SCALE GENOMIC DNA]</scope>
    <source>
        <strain evidence="7 8">A1</strain>
    </source>
</reference>
<proteinExistence type="predicted"/>
<dbReference type="Proteomes" id="UP000594342">
    <property type="component" value="Unassembled WGS sequence"/>
</dbReference>
<feature type="domain" description="BAP29/BAP31 transmembrane" evidence="6">
    <location>
        <begin position="3"/>
        <end position="132"/>
    </location>
</feature>
<gene>
    <name evidence="7" type="ORF">YASMINEVIRUS_872</name>
</gene>